<feature type="compositionally biased region" description="Basic and acidic residues" evidence="1">
    <location>
        <begin position="177"/>
        <end position="186"/>
    </location>
</feature>
<feature type="compositionally biased region" description="Polar residues" evidence="1">
    <location>
        <begin position="34"/>
        <end position="65"/>
    </location>
</feature>
<feature type="compositionally biased region" description="Polar residues" evidence="1">
    <location>
        <begin position="1"/>
        <end position="18"/>
    </location>
</feature>
<evidence type="ECO:0000313" key="3">
    <source>
        <dbReference type="Proteomes" id="UP001151518"/>
    </source>
</evidence>
<proteinExistence type="predicted"/>
<reference evidence="2" key="1">
    <citation type="submission" date="2022-07" db="EMBL/GenBank/DDBJ databases">
        <title>Phylogenomic reconstructions and comparative analyses of Kickxellomycotina fungi.</title>
        <authorList>
            <person name="Reynolds N.K."/>
            <person name="Stajich J.E."/>
            <person name="Barry K."/>
            <person name="Grigoriev I.V."/>
            <person name="Crous P."/>
            <person name="Smith M.E."/>
        </authorList>
    </citation>
    <scope>NUCLEOTIDE SEQUENCE</scope>
    <source>
        <strain evidence="2">NRRL 3115</strain>
    </source>
</reference>
<dbReference type="OrthoDB" id="5533032at2759"/>
<dbReference type="Proteomes" id="UP001151518">
    <property type="component" value="Unassembled WGS sequence"/>
</dbReference>
<feature type="compositionally biased region" description="Polar residues" evidence="1">
    <location>
        <begin position="113"/>
        <end position="128"/>
    </location>
</feature>
<accession>A0A9W8KWB1</accession>
<feature type="region of interest" description="Disordered" evidence="1">
    <location>
        <begin position="1"/>
        <end position="193"/>
    </location>
</feature>
<organism evidence="2 3">
    <name type="scientific">Coemansia spiralis</name>
    <dbReference type="NCBI Taxonomy" id="417178"/>
    <lineage>
        <taxon>Eukaryota</taxon>
        <taxon>Fungi</taxon>
        <taxon>Fungi incertae sedis</taxon>
        <taxon>Zoopagomycota</taxon>
        <taxon>Kickxellomycotina</taxon>
        <taxon>Kickxellomycetes</taxon>
        <taxon>Kickxellales</taxon>
        <taxon>Kickxellaceae</taxon>
        <taxon>Coemansia</taxon>
    </lineage>
</organism>
<dbReference type="EMBL" id="JANBTW010000071">
    <property type="protein sequence ID" value="KAJ2673230.1"/>
    <property type="molecule type" value="Genomic_DNA"/>
</dbReference>
<evidence type="ECO:0000313" key="2">
    <source>
        <dbReference type="EMBL" id="KAJ2673230.1"/>
    </source>
</evidence>
<dbReference type="AlphaFoldDB" id="A0A9W8KWB1"/>
<comment type="caution">
    <text evidence="2">The sequence shown here is derived from an EMBL/GenBank/DDBJ whole genome shotgun (WGS) entry which is preliminary data.</text>
</comment>
<evidence type="ECO:0000256" key="1">
    <source>
        <dbReference type="SAM" id="MobiDB-lite"/>
    </source>
</evidence>
<sequence length="193" mass="21120">MSQNTPFNPNAARNQNHPSLPIPIGSAQRPAAPNNDQNSERPSYSSYNYPSFQAGSDISRSQMNMSGIDPPPNSLVTSSLLSSYRNTGHAGNTAHNNIGGPSPPPNTPAQPNQLHQIMSGNGEAQYNSGRGADQPFSSSYIRRRIYGNGKYSEPKDVQMDESKNDNDEMSPSSPQFDNRDQLDKYQDGVFELE</sequence>
<feature type="compositionally biased region" description="Polar residues" evidence="1">
    <location>
        <begin position="74"/>
        <end position="95"/>
    </location>
</feature>
<feature type="compositionally biased region" description="Basic and acidic residues" evidence="1">
    <location>
        <begin position="152"/>
        <end position="166"/>
    </location>
</feature>
<name>A0A9W8KWB1_9FUNG</name>
<protein>
    <submittedName>
        <fullName evidence="2">Uncharacterized protein</fullName>
    </submittedName>
</protein>
<gene>
    <name evidence="2" type="ORF">GGI25_004824</name>
</gene>